<feature type="transmembrane region" description="Helical" evidence="1">
    <location>
        <begin position="100"/>
        <end position="121"/>
    </location>
</feature>
<feature type="transmembrane region" description="Helical" evidence="1">
    <location>
        <begin position="158"/>
        <end position="181"/>
    </location>
</feature>
<proteinExistence type="predicted"/>
<feature type="transmembrane region" description="Helical" evidence="1">
    <location>
        <begin position="74"/>
        <end position="93"/>
    </location>
</feature>
<evidence type="ECO:0008006" key="4">
    <source>
        <dbReference type="Google" id="ProtNLM"/>
    </source>
</evidence>
<organism evidence="2 3">
    <name type="scientific">Paraflavisolibacter caeni</name>
    <dbReference type="NCBI Taxonomy" id="2982496"/>
    <lineage>
        <taxon>Bacteria</taxon>
        <taxon>Pseudomonadati</taxon>
        <taxon>Bacteroidota</taxon>
        <taxon>Chitinophagia</taxon>
        <taxon>Chitinophagales</taxon>
        <taxon>Chitinophagaceae</taxon>
        <taxon>Paraflavisolibacter</taxon>
    </lineage>
</organism>
<dbReference type="Proteomes" id="UP001155483">
    <property type="component" value="Unassembled WGS sequence"/>
</dbReference>
<protein>
    <recommendedName>
        <fullName evidence="4">Copper chaperone NosL</fullName>
    </recommendedName>
</protein>
<keyword evidence="3" id="KW-1185">Reference proteome</keyword>
<keyword evidence="1" id="KW-0812">Transmembrane</keyword>
<evidence type="ECO:0000256" key="1">
    <source>
        <dbReference type="SAM" id="Phobius"/>
    </source>
</evidence>
<accession>A0A9X2XZS1</accession>
<sequence>MNIISRIVIAIAALGLIATYYLPLWNIYMIAPQYPEGLNMWIWLTKITGKVDVINGLNHYIGMKHISEEMFPEFGFMIYIVAFFILIGLTVAITGSRKLLFTYLVLSVITGIAALIDYYIWGYNYGHNLDPSAPIQIPNFSYQPPIIGHKKLLNFDAYSYPAAGGWVVVIATVICFAVWLFEWQRSKNKIRLKKY</sequence>
<reference evidence="2" key="1">
    <citation type="submission" date="2022-09" db="EMBL/GenBank/DDBJ databases">
        <authorList>
            <person name="Yuan C."/>
            <person name="Ke Z."/>
        </authorList>
    </citation>
    <scope>NUCLEOTIDE SEQUENCE</scope>
    <source>
        <strain evidence="2">LB-8</strain>
    </source>
</reference>
<dbReference type="RefSeq" id="WP_279299359.1">
    <property type="nucleotide sequence ID" value="NZ_JAOTIF010000025.1"/>
</dbReference>
<reference evidence="2" key="2">
    <citation type="submission" date="2023-04" db="EMBL/GenBank/DDBJ databases">
        <title>Paracnuella aquatica gen. nov., sp. nov., a member of the family Chitinophagaceae isolated from a hot spring.</title>
        <authorList>
            <person name="Wang C."/>
        </authorList>
    </citation>
    <scope>NUCLEOTIDE SEQUENCE</scope>
    <source>
        <strain evidence="2">LB-8</strain>
    </source>
</reference>
<evidence type="ECO:0000313" key="2">
    <source>
        <dbReference type="EMBL" id="MCU7551922.1"/>
    </source>
</evidence>
<feature type="transmembrane region" description="Helical" evidence="1">
    <location>
        <begin position="7"/>
        <end position="31"/>
    </location>
</feature>
<comment type="caution">
    <text evidence="2">The sequence shown here is derived from an EMBL/GenBank/DDBJ whole genome shotgun (WGS) entry which is preliminary data.</text>
</comment>
<dbReference type="EMBL" id="JAOTIF010000025">
    <property type="protein sequence ID" value="MCU7551922.1"/>
    <property type="molecule type" value="Genomic_DNA"/>
</dbReference>
<keyword evidence="1" id="KW-1133">Transmembrane helix</keyword>
<evidence type="ECO:0000313" key="3">
    <source>
        <dbReference type="Proteomes" id="UP001155483"/>
    </source>
</evidence>
<dbReference type="AlphaFoldDB" id="A0A9X2XZS1"/>
<name>A0A9X2XZS1_9BACT</name>
<gene>
    <name evidence="2" type="ORF">OCK74_22570</name>
</gene>
<keyword evidence="1" id="KW-0472">Membrane</keyword>